<evidence type="ECO:0000256" key="6">
    <source>
        <dbReference type="ARBA" id="ARBA00031242"/>
    </source>
</evidence>
<evidence type="ECO:0000259" key="9">
    <source>
        <dbReference type="Pfam" id="PF01233"/>
    </source>
</evidence>
<feature type="compositionally biased region" description="Basic residues" evidence="8">
    <location>
        <begin position="8"/>
        <end position="19"/>
    </location>
</feature>
<keyword evidence="4 10" id="KW-0808">Transferase</keyword>
<dbReference type="InterPro" id="IPR022676">
    <property type="entry name" value="NMT_N"/>
</dbReference>
<accession>A0A433D159</accession>
<dbReference type="AlphaFoldDB" id="A0A433D159"/>
<feature type="domain" description="Glycylpeptide N-tetradecanoyltransferase N-terminal" evidence="9">
    <location>
        <begin position="144"/>
        <end position="207"/>
    </location>
</feature>
<feature type="compositionally biased region" description="Low complexity" evidence="8">
    <location>
        <begin position="20"/>
        <end position="29"/>
    </location>
</feature>
<dbReference type="Pfam" id="PF01233">
    <property type="entry name" value="NMT"/>
    <property type="match status" value="1"/>
</dbReference>
<evidence type="ECO:0000256" key="5">
    <source>
        <dbReference type="ARBA" id="ARBA00023315"/>
    </source>
</evidence>
<organism evidence="10 11">
    <name type="scientific">Jimgerdemannia flammicorona</name>
    <dbReference type="NCBI Taxonomy" id="994334"/>
    <lineage>
        <taxon>Eukaryota</taxon>
        <taxon>Fungi</taxon>
        <taxon>Fungi incertae sedis</taxon>
        <taxon>Mucoromycota</taxon>
        <taxon>Mucoromycotina</taxon>
        <taxon>Endogonomycetes</taxon>
        <taxon>Endogonales</taxon>
        <taxon>Endogonaceae</taxon>
        <taxon>Jimgerdemannia</taxon>
    </lineage>
</organism>
<evidence type="ECO:0000256" key="2">
    <source>
        <dbReference type="ARBA" id="ARBA00012923"/>
    </source>
</evidence>
<evidence type="ECO:0000256" key="1">
    <source>
        <dbReference type="ARBA" id="ARBA00009469"/>
    </source>
</evidence>
<comment type="caution">
    <text evidence="10">The sequence shown here is derived from an EMBL/GenBank/DDBJ whole genome shotgun (WGS) entry which is preliminary data.</text>
</comment>
<dbReference type="GO" id="GO:0005737">
    <property type="term" value="C:cytoplasm"/>
    <property type="evidence" value="ECO:0007669"/>
    <property type="project" value="TreeGrafter"/>
</dbReference>
<dbReference type="PANTHER" id="PTHR11377">
    <property type="entry name" value="N-MYRISTOYL TRANSFERASE"/>
    <property type="match status" value="1"/>
</dbReference>
<dbReference type="GO" id="GO:0004379">
    <property type="term" value="F:glycylpeptide N-tetradecanoyltransferase activity"/>
    <property type="evidence" value="ECO:0007669"/>
    <property type="project" value="UniProtKB-EC"/>
</dbReference>
<feature type="region of interest" description="Disordered" evidence="8">
    <location>
        <begin position="1"/>
        <end position="33"/>
    </location>
</feature>
<dbReference type="SUPFAM" id="SSF55729">
    <property type="entry name" value="Acyl-CoA N-acyltransferases (Nat)"/>
    <property type="match status" value="1"/>
</dbReference>
<gene>
    <name evidence="10" type="ORF">BC936DRAFT_149289</name>
</gene>
<name>A0A433D159_9FUNG</name>
<evidence type="ECO:0000313" key="10">
    <source>
        <dbReference type="EMBL" id="RUP44567.1"/>
    </source>
</evidence>
<dbReference type="InterPro" id="IPR016181">
    <property type="entry name" value="Acyl_CoA_acyltransferase"/>
</dbReference>
<dbReference type="EMBL" id="RBNI01008718">
    <property type="protein sequence ID" value="RUP44567.1"/>
    <property type="molecule type" value="Genomic_DNA"/>
</dbReference>
<evidence type="ECO:0000256" key="7">
    <source>
        <dbReference type="ARBA" id="ARBA00031854"/>
    </source>
</evidence>
<dbReference type="PANTHER" id="PTHR11377:SF5">
    <property type="entry name" value="GLYCYLPEPTIDE N-TETRADECANOYLTRANSFERASE"/>
    <property type="match status" value="1"/>
</dbReference>
<keyword evidence="5" id="KW-0012">Acyltransferase</keyword>
<dbReference type="Proteomes" id="UP000268093">
    <property type="component" value="Unassembled WGS sequence"/>
</dbReference>
<evidence type="ECO:0000256" key="3">
    <source>
        <dbReference type="ARBA" id="ARBA00022240"/>
    </source>
</evidence>
<evidence type="ECO:0000313" key="11">
    <source>
        <dbReference type="Proteomes" id="UP000268093"/>
    </source>
</evidence>
<comment type="similarity">
    <text evidence="1">Belongs to the NMT family.</text>
</comment>
<keyword evidence="11" id="KW-1185">Reference proteome</keyword>
<reference evidence="10 11" key="1">
    <citation type="journal article" date="2018" name="New Phytol.">
        <title>Phylogenomics of Endogonaceae and evolution of mycorrhizas within Mucoromycota.</title>
        <authorList>
            <person name="Chang Y."/>
            <person name="Desiro A."/>
            <person name="Na H."/>
            <person name="Sandor L."/>
            <person name="Lipzen A."/>
            <person name="Clum A."/>
            <person name="Barry K."/>
            <person name="Grigoriev I.V."/>
            <person name="Martin F.M."/>
            <person name="Stajich J.E."/>
            <person name="Smith M.E."/>
            <person name="Bonito G."/>
            <person name="Spatafora J.W."/>
        </authorList>
    </citation>
    <scope>NUCLEOTIDE SEQUENCE [LARGE SCALE GENOMIC DNA]</scope>
    <source>
        <strain evidence="10 11">GMNB39</strain>
    </source>
</reference>
<dbReference type="OrthoDB" id="60315at2759"/>
<protein>
    <recommendedName>
        <fullName evidence="3">Glycylpeptide N-tetradecanoyltransferase</fullName>
        <ecNumber evidence="2">2.3.1.97</ecNumber>
    </recommendedName>
    <alternativeName>
        <fullName evidence="6">Myristoyl-CoA:protein N-myristoyltransferase</fullName>
    </alternativeName>
    <alternativeName>
        <fullName evidence="7">Peptide N-myristoyltransferase</fullName>
    </alternativeName>
</protein>
<dbReference type="InterPro" id="IPR000903">
    <property type="entry name" value="NMT"/>
</dbReference>
<evidence type="ECO:0000256" key="8">
    <source>
        <dbReference type="SAM" id="MobiDB-lite"/>
    </source>
</evidence>
<sequence length="207" mass="23330">MADQNPSSKKKSKAGKNKKAIAPAADAAPQTPEEKLELQTQLATVLQNLKQHAAGTEAWCVGLWGQEERTPERGREEWGAGSMVLVGSMIGCRIEVNEHSDRATRTPPRRRVNLAIQVTLSLLYFRSTHPPSHLTDETIVDEGPIEADIPHDQIRKEPYPLPKEFEWCEVDITDGAEIKELYELLTNNYVEDDDAMFRFDYSAPFLK</sequence>
<evidence type="ECO:0000256" key="4">
    <source>
        <dbReference type="ARBA" id="ARBA00022679"/>
    </source>
</evidence>
<dbReference type="EC" id="2.3.1.97" evidence="2"/>
<proteinExistence type="inferred from homology"/>
<dbReference type="Gene3D" id="3.40.630.170">
    <property type="match status" value="1"/>
</dbReference>